<feature type="region of interest" description="Disordered" evidence="5">
    <location>
        <begin position="82"/>
        <end position="105"/>
    </location>
</feature>
<dbReference type="InterPro" id="IPR008972">
    <property type="entry name" value="Cupredoxin"/>
</dbReference>
<evidence type="ECO:0000256" key="6">
    <source>
        <dbReference type="SAM" id="SignalP"/>
    </source>
</evidence>
<name>A0ABW5GU32_9PSEU</name>
<feature type="signal peptide" evidence="6">
    <location>
        <begin position="1"/>
        <end position="26"/>
    </location>
</feature>
<dbReference type="Gene3D" id="2.60.40.420">
    <property type="entry name" value="Cupredoxins - blue copper proteins"/>
    <property type="match status" value="1"/>
</dbReference>
<feature type="chain" id="PRO_5046676381" evidence="6">
    <location>
        <begin position="27"/>
        <end position="140"/>
    </location>
</feature>
<dbReference type="InterPro" id="IPR002386">
    <property type="entry name" value="Amicyanin/Pseudoazurin"/>
</dbReference>
<dbReference type="PANTHER" id="PTHR36507:SF1">
    <property type="entry name" value="BLL1555 PROTEIN"/>
    <property type="match status" value="1"/>
</dbReference>
<evidence type="ECO:0000256" key="2">
    <source>
        <dbReference type="ARBA" id="ARBA00022448"/>
    </source>
</evidence>
<feature type="domain" description="EfeO-type cupredoxin-like" evidence="7">
    <location>
        <begin position="50"/>
        <end position="138"/>
    </location>
</feature>
<gene>
    <name evidence="8" type="ORF">ACFSYJ_37935</name>
</gene>
<keyword evidence="3" id="KW-0574">Periplasm</keyword>
<evidence type="ECO:0000256" key="4">
    <source>
        <dbReference type="ARBA" id="ARBA00022982"/>
    </source>
</evidence>
<dbReference type="SUPFAM" id="SSF49503">
    <property type="entry name" value="Cupredoxins"/>
    <property type="match status" value="1"/>
</dbReference>
<keyword evidence="9" id="KW-1185">Reference proteome</keyword>
<dbReference type="PRINTS" id="PR00155">
    <property type="entry name" value="AMICYANIN"/>
</dbReference>
<evidence type="ECO:0000256" key="1">
    <source>
        <dbReference type="ARBA" id="ARBA00004418"/>
    </source>
</evidence>
<comment type="subcellular location">
    <subcellularLocation>
        <location evidence="1">Periplasm</location>
    </subcellularLocation>
</comment>
<dbReference type="InterPro" id="IPR035668">
    <property type="entry name" value="Amicyanin"/>
</dbReference>
<dbReference type="InterPro" id="IPR028096">
    <property type="entry name" value="EfeO_Cupredoxin"/>
</dbReference>
<evidence type="ECO:0000259" key="7">
    <source>
        <dbReference type="Pfam" id="PF13473"/>
    </source>
</evidence>
<dbReference type="CDD" id="cd13921">
    <property type="entry name" value="Amicyanin"/>
    <property type="match status" value="1"/>
</dbReference>
<keyword evidence="6" id="KW-0732">Signal</keyword>
<dbReference type="InterPro" id="IPR052721">
    <property type="entry name" value="ET_Amicyanin"/>
</dbReference>
<dbReference type="Pfam" id="PF13473">
    <property type="entry name" value="Cupredoxin_1"/>
    <property type="match status" value="1"/>
</dbReference>
<evidence type="ECO:0000256" key="3">
    <source>
        <dbReference type="ARBA" id="ARBA00022764"/>
    </source>
</evidence>
<sequence length="140" mass="14233">MTKILGTTALLIAVALGLTACGAPRAAAPATAPPASMPGMSGMTASPPGQAAAPATPGVVSIKDFAFAPGDVTVKAGTTVTWRNEDQDPHTVTSTGNGGPLRSPTLNKGETYRYVFAAPGRYEYLCTIHPFMTATVTVTP</sequence>
<proteinExistence type="predicted"/>
<dbReference type="Proteomes" id="UP001597419">
    <property type="component" value="Unassembled WGS sequence"/>
</dbReference>
<protein>
    <submittedName>
        <fullName evidence="8">Cupredoxin family copper-binding protein</fullName>
    </submittedName>
</protein>
<reference evidence="9" key="1">
    <citation type="journal article" date="2019" name="Int. J. Syst. Evol. Microbiol.">
        <title>The Global Catalogue of Microorganisms (GCM) 10K type strain sequencing project: providing services to taxonomists for standard genome sequencing and annotation.</title>
        <authorList>
            <consortium name="The Broad Institute Genomics Platform"/>
            <consortium name="The Broad Institute Genome Sequencing Center for Infectious Disease"/>
            <person name="Wu L."/>
            <person name="Ma J."/>
        </authorList>
    </citation>
    <scope>NUCLEOTIDE SEQUENCE [LARGE SCALE GENOMIC DNA]</scope>
    <source>
        <strain evidence="9">CGMCC 4.7643</strain>
    </source>
</reference>
<comment type="caution">
    <text evidence="8">The sequence shown here is derived from an EMBL/GenBank/DDBJ whole genome shotgun (WGS) entry which is preliminary data.</text>
</comment>
<evidence type="ECO:0000313" key="9">
    <source>
        <dbReference type="Proteomes" id="UP001597419"/>
    </source>
</evidence>
<dbReference type="EMBL" id="JBHUKU010000026">
    <property type="protein sequence ID" value="MFD2464448.1"/>
    <property type="molecule type" value="Genomic_DNA"/>
</dbReference>
<organism evidence="8 9">
    <name type="scientific">Amycolatopsis samaneae</name>
    <dbReference type="NCBI Taxonomy" id="664691"/>
    <lineage>
        <taxon>Bacteria</taxon>
        <taxon>Bacillati</taxon>
        <taxon>Actinomycetota</taxon>
        <taxon>Actinomycetes</taxon>
        <taxon>Pseudonocardiales</taxon>
        <taxon>Pseudonocardiaceae</taxon>
        <taxon>Amycolatopsis</taxon>
    </lineage>
</organism>
<accession>A0ABW5GU32</accession>
<evidence type="ECO:0000313" key="8">
    <source>
        <dbReference type="EMBL" id="MFD2464448.1"/>
    </source>
</evidence>
<dbReference type="PROSITE" id="PS51257">
    <property type="entry name" value="PROKAR_LIPOPROTEIN"/>
    <property type="match status" value="1"/>
</dbReference>
<keyword evidence="4" id="KW-0249">Electron transport</keyword>
<dbReference type="PANTHER" id="PTHR36507">
    <property type="entry name" value="BLL1555 PROTEIN"/>
    <property type="match status" value="1"/>
</dbReference>
<keyword evidence="2" id="KW-0813">Transport</keyword>
<dbReference type="RefSeq" id="WP_345385511.1">
    <property type="nucleotide sequence ID" value="NZ_BAABHG010000001.1"/>
</dbReference>
<evidence type="ECO:0000256" key="5">
    <source>
        <dbReference type="SAM" id="MobiDB-lite"/>
    </source>
</evidence>